<evidence type="ECO:0000313" key="3">
    <source>
        <dbReference type="Proteomes" id="UP001165063"/>
    </source>
</evidence>
<protein>
    <submittedName>
        <fullName evidence="2">Unnamed protein product</fullName>
    </submittedName>
</protein>
<reference evidence="2" key="1">
    <citation type="submission" date="2023-04" db="EMBL/GenBank/DDBJ databases">
        <title>Ambrosiozyma monospora NBRC 1965.</title>
        <authorList>
            <person name="Ichikawa N."/>
            <person name="Sato H."/>
            <person name="Tonouchi N."/>
        </authorList>
    </citation>
    <scope>NUCLEOTIDE SEQUENCE</scope>
    <source>
        <strain evidence="2">NBRC 1965</strain>
    </source>
</reference>
<name>A0A9W6YTD6_AMBMO</name>
<comment type="caution">
    <text evidence="2">The sequence shown here is derived from an EMBL/GenBank/DDBJ whole genome shotgun (WGS) entry which is preliminary data.</text>
</comment>
<evidence type="ECO:0000313" key="2">
    <source>
        <dbReference type="EMBL" id="GMG21248.1"/>
    </source>
</evidence>
<gene>
    <name evidence="2" type="ORF">Amon01_000185400</name>
</gene>
<keyword evidence="3" id="KW-1185">Reference proteome</keyword>
<sequence length="385" mass="43183">MVKVHFQDCYLEAIRECKKTAPELPETDKLFEISTQQLMVCIYVLIESIFSEYGPSAKKVEGHIHVLHPEAYEELLTANRPSTHKQPSEDHTSKRQKTGSTPLLFSTGCSLQTLKFLRDSVHFSAMFDWIVENGNTERTYVIIPLCTKPDLLSKKQPMDDVNLVLLDLRDQEMIILDPNHDECAGENHSDKYSLSQLFSDDSCGGFYSSAKGGYKAHKCISRLFSFLVTCYNEGLTQSKQQLHVRYFGSGKIGVKKGVKLFQTLYHLRTFFRVVLHPGINTGVSPLDEVVDIIRETPSISLIKAILGGYKLVLNKTVLSIMKTNDLFTFAECNSDQANLGIPAGSTPFKIGMVNFNHAYCLSAYGLKQARAGLLSPSIRRANNKQ</sequence>
<accession>A0A9W6YTD6</accession>
<dbReference type="AlphaFoldDB" id="A0A9W6YTD6"/>
<evidence type="ECO:0000256" key="1">
    <source>
        <dbReference type="SAM" id="MobiDB-lite"/>
    </source>
</evidence>
<feature type="region of interest" description="Disordered" evidence="1">
    <location>
        <begin position="80"/>
        <end position="100"/>
    </location>
</feature>
<dbReference type="EMBL" id="BSXU01000608">
    <property type="protein sequence ID" value="GMG21248.1"/>
    <property type="molecule type" value="Genomic_DNA"/>
</dbReference>
<dbReference type="Proteomes" id="UP001165063">
    <property type="component" value="Unassembled WGS sequence"/>
</dbReference>
<proteinExistence type="predicted"/>
<organism evidence="2 3">
    <name type="scientific">Ambrosiozyma monospora</name>
    <name type="common">Yeast</name>
    <name type="synonym">Endomycopsis monosporus</name>
    <dbReference type="NCBI Taxonomy" id="43982"/>
    <lineage>
        <taxon>Eukaryota</taxon>
        <taxon>Fungi</taxon>
        <taxon>Dikarya</taxon>
        <taxon>Ascomycota</taxon>
        <taxon>Saccharomycotina</taxon>
        <taxon>Pichiomycetes</taxon>
        <taxon>Pichiales</taxon>
        <taxon>Pichiaceae</taxon>
        <taxon>Ambrosiozyma</taxon>
    </lineage>
</organism>